<dbReference type="InterPro" id="IPR010982">
    <property type="entry name" value="Lambda_DNA-bd_dom_sf"/>
</dbReference>
<dbReference type="SUPFAM" id="SSF47413">
    <property type="entry name" value="lambda repressor-like DNA-binding domains"/>
    <property type="match status" value="1"/>
</dbReference>
<dbReference type="GO" id="GO:0003677">
    <property type="term" value="F:DNA binding"/>
    <property type="evidence" value="ECO:0007669"/>
    <property type="project" value="InterPro"/>
</dbReference>
<evidence type="ECO:0000259" key="1">
    <source>
        <dbReference type="PROSITE" id="PS50943"/>
    </source>
</evidence>
<evidence type="ECO:0000313" key="2">
    <source>
        <dbReference type="EMBL" id="MDT2947255.1"/>
    </source>
</evidence>
<proteinExistence type="predicted"/>
<dbReference type="PROSITE" id="PS50943">
    <property type="entry name" value="HTH_CROC1"/>
    <property type="match status" value="1"/>
</dbReference>
<dbReference type="Proteomes" id="UP001250218">
    <property type="component" value="Unassembled WGS sequence"/>
</dbReference>
<dbReference type="RefSeq" id="WP_002328891.1">
    <property type="nucleotide sequence ID" value="NZ_JARQCN010000037.1"/>
</dbReference>
<name>A0AAP5P919_9LACT</name>
<accession>A0AAP5P919</accession>
<evidence type="ECO:0000313" key="3">
    <source>
        <dbReference type="Proteomes" id="UP001250218"/>
    </source>
</evidence>
<dbReference type="Gene3D" id="1.10.260.40">
    <property type="entry name" value="lambda repressor-like DNA-binding domains"/>
    <property type="match status" value="1"/>
</dbReference>
<dbReference type="SMART" id="SM00530">
    <property type="entry name" value="HTH_XRE"/>
    <property type="match status" value="1"/>
</dbReference>
<sequence>MELAFRSRLRQMRGNKTRKQFAEEIGMKESNYLKIELGKSNPTVKTLERIAKLTNSTLVIDLIPNDSEQLELQLDSEISKKE</sequence>
<reference evidence="2" key="1">
    <citation type="submission" date="2023-03" db="EMBL/GenBank/DDBJ databases">
        <authorList>
            <person name="Shen W."/>
            <person name="Cai J."/>
        </authorList>
    </citation>
    <scope>NUCLEOTIDE SEQUENCE</scope>
    <source>
        <strain evidence="2">Y37</strain>
    </source>
</reference>
<dbReference type="AlphaFoldDB" id="A0AAP5P919"/>
<protein>
    <submittedName>
        <fullName evidence="2">Helix-turn-helix transcriptional regulator</fullName>
    </submittedName>
</protein>
<dbReference type="InterPro" id="IPR001387">
    <property type="entry name" value="Cro/C1-type_HTH"/>
</dbReference>
<dbReference type="CDD" id="cd00093">
    <property type="entry name" value="HTH_XRE"/>
    <property type="match status" value="1"/>
</dbReference>
<dbReference type="EMBL" id="JARQDL010000042">
    <property type="protein sequence ID" value="MDT2947255.1"/>
    <property type="molecule type" value="Genomic_DNA"/>
</dbReference>
<comment type="caution">
    <text evidence="2">The sequence shown here is derived from an EMBL/GenBank/DDBJ whole genome shotgun (WGS) entry which is preliminary data.</text>
</comment>
<feature type="domain" description="HTH cro/C1-type" evidence="1">
    <location>
        <begin position="8"/>
        <end position="62"/>
    </location>
</feature>
<organism evidence="2 3">
    <name type="scientific">Lactococcus lactis</name>
    <dbReference type="NCBI Taxonomy" id="1358"/>
    <lineage>
        <taxon>Bacteria</taxon>
        <taxon>Bacillati</taxon>
        <taxon>Bacillota</taxon>
        <taxon>Bacilli</taxon>
        <taxon>Lactobacillales</taxon>
        <taxon>Streptococcaceae</taxon>
        <taxon>Lactococcus</taxon>
    </lineage>
</organism>
<gene>
    <name evidence="2" type="ORF">P7I04_14730</name>
</gene>
<dbReference type="Pfam" id="PF01381">
    <property type="entry name" value="HTH_3"/>
    <property type="match status" value="1"/>
</dbReference>